<dbReference type="InterPro" id="IPR027417">
    <property type="entry name" value="P-loop_NTPase"/>
</dbReference>
<evidence type="ECO:0008006" key="3">
    <source>
        <dbReference type="Google" id="ProtNLM"/>
    </source>
</evidence>
<dbReference type="RefSeq" id="WP_147232865.1">
    <property type="nucleotide sequence ID" value="NZ_QOCE01000029.1"/>
</dbReference>
<evidence type="ECO:0000313" key="2">
    <source>
        <dbReference type="Proteomes" id="UP000252706"/>
    </source>
</evidence>
<dbReference type="InterPro" id="IPR053226">
    <property type="entry name" value="Pyrrolopyrazine_biosynth_F"/>
</dbReference>
<dbReference type="Proteomes" id="UP000252706">
    <property type="component" value="Unassembled WGS sequence"/>
</dbReference>
<gene>
    <name evidence="1" type="ORF">DS909_10295</name>
</gene>
<accession>A0A366WYJ2</accession>
<comment type="caution">
    <text evidence="1">The sequence shown here is derived from an EMBL/GenBank/DDBJ whole genome shotgun (WGS) entry which is preliminary data.</text>
</comment>
<dbReference type="PANTHER" id="PTHR48419:SF1">
    <property type="entry name" value="SULFOTRANSFERASE DOMAIN-CONTAINING PROTEIN"/>
    <property type="match status" value="1"/>
</dbReference>
<dbReference type="Gene3D" id="3.40.50.300">
    <property type="entry name" value="P-loop containing nucleotide triphosphate hydrolases"/>
    <property type="match status" value="1"/>
</dbReference>
<sequence length="253" mass="29028">MHPIYALWAHPRSMSTAIERIMRERGDLDCAHEPFMYDYYVHRRAGQMPHFDVRADHPQEYSDIRDMLFERAKHQPVFIKDMSYYVMPHILGDSAFQGRLHNAFLVRRPRAAIVSYHKIDPECSCEEIGIAAQLDHAQGLAAQGDTPLVIRSEDVRANPQGMMSALWRAWGLAEADHAFNWQCEAPKDWQQVEGWHAKTMQTQGIEPPDPNAEENERRKFDALAAQVPKLETYLATHEPAYQTLSDMALSANS</sequence>
<dbReference type="Pfam" id="PF19798">
    <property type="entry name" value="Sulfotransfer_5"/>
    <property type="match status" value="1"/>
</dbReference>
<proteinExistence type="predicted"/>
<protein>
    <recommendedName>
        <fullName evidence="3">Sulfotransferase family protein</fullName>
    </recommendedName>
</protein>
<dbReference type="AlphaFoldDB" id="A0A366WYJ2"/>
<reference evidence="1 2" key="1">
    <citation type="submission" date="2018-07" db="EMBL/GenBank/DDBJ databases">
        <title>Modular assembly of carbohydrate-degrading microbial communities in the ocean.</title>
        <authorList>
            <person name="Enke T.N."/>
            <person name="Datta M.S."/>
            <person name="Schwartzman J.A."/>
            <person name="Cermak N."/>
            <person name="Schmitz D.A."/>
            <person name="Barrere J."/>
            <person name="Cordero O.X."/>
        </authorList>
    </citation>
    <scope>NUCLEOTIDE SEQUENCE [LARGE SCALE GENOMIC DNA]</scope>
    <source>
        <strain evidence="1 2">C3M10</strain>
    </source>
</reference>
<dbReference type="PANTHER" id="PTHR48419">
    <property type="entry name" value="SULFOTRANSFERASE DOMAIN-CONTAINING PROTEIN"/>
    <property type="match status" value="1"/>
</dbReference>
<name>A0A366WYJ2_9RHOB</name>
<dbReference type="OrthoDB" id="272985at2"/>
<evidence type="ECO:0000313" key="1">
    <source>
        <dbReference type="EMBL" id="RBW55500.1"/>
    </source>
</evidence>
<organism evidence="1 2">
    <name type="scientific">Phaeobacter gallaeciensis</name>
    <dbReference type="NCBI Taxonomy" id="60890"/>
    <lineage>
        <taxon>Bacteria</taxon>
        <taxon>Pseudomonadati</taxon>
        <taxon>Pseudomonadota</taxon>
        <taxon>Alphaproteobacteria</taxon>
        <taxon>Rhodobacterales</taxon>
        <taxon>Roseobacteraceae</taxon>
        <taxon>Phaeobacter</taxon>
    </lineage>
</organism>
<dbReference type="SUPFAM" id="SSF52540">
    <property type="entry name" value="P-loop containing nucleoside triphosphate hydrolases"/>
    <property type="match status" value="1"/>
</dbReference>
<dbReference type="EMBL" id="QOCE01000029">
    <property type="protein sequence ID" value="RBW55500.1"/>
    <property type="molecule type" value="Genomic_DNA"/>
</dbReference>